<organism evidence="11 12">
    <name type="scientific">Tulasnella calospora MUT 4182</name>
    <dbReference type="NCBI Taxonomy" id="1051891"/>
    <lineage>
        <taxon>Eukaryota</taxon>
        <taxon>Fungi</taxon>
        <taxon>Dikarya</taxon>
        <taxon>Basidiomycota</taxon>
        <taxon>Agaricomycotina</taxon>
        <taxon>Agaricomycetes</taxon>
        <taxon>Cantharellales</taxon>
        <taxon>Tulasnellaceae</taxon>
        <taxon>Tulasnella</taxon>
    </lineage>
</organism>
<keyword evidence="10" id="KW-0732">Signal</keyword>
<dbReference type="PROSITE" id="PS00531">
    <property type="entry name" value="RNASE_T2_2"/>
    <property type="match status" value="1"/>
</dbReference>
<dbReference type="SUPFAM" id="SSF55895">
    <property type="entry name" value="Ribonuclease Rh-like"/>
    <property type="match status" value="1"/>
</dbReference>
<keyword evidence="7" id="KW-0456">Lyase</keyword>
<evidence type="ECO:0000256" key="6">
    <source>
        <dbReference type="ARBA" id="ARBA00023180"/>
    </source>
</evidence>
<evidence type="ECO:0000256" key="2">
    <source>
        <dbReference type="ARBA" id="ARBA00012571"/>
    </source>
</evidence>
<evidence type="ECO:0000256" key="5">
    <source>
        <dbReference type="ARBA" id="ARBA00023157"/>
    </source>
</evidence>
<dbReference type="GO" id="GO:0006401">
    <property type="term" value="P:RNA catabolic process"/>
    <property type="evidence" value="ECO:0007669"/>
    <property type="project" value="TreeGrafter"/>
</dbReference>
<protein>
    <recommendedName>
        <fullName evidence="2">ribonuclease T2</fullName>
        <ecNumber evidence="2">4.6.1.19</ecNumber>
    </recommendedName>
</protein>
<keyword evidence="6" id="KW-0325">Glycoprotein</keyword>
<dbReference type="GO" id="GO:0005576">
    <property type="term" value="C:extracellular region"/>
    <property type="evidence" value="ECO:0007669"/>
    <property type="project" value="TreeGrafter"/>
</dbReference>
<dbReference type="AlphaFoldDB" id="A0A0C3QJ34"/>
<proteinExistence type="inferred from homology"/>
<feature type="active site" evidence="8">
    <location>
        <position position="81"/>
    </location>
</feature>
<dbReference type="PROSITE" id="PS00530">
    <property type="entry name" value="RNASE_T2_1"/>
    <property type="match status" value="1"/>
</dbReference>
<dbReference type="InterPro" id="IPR033697">
    <property type="entry name" value="Ribonuclease_T2_eukaryotic"/>
</dbReference>
<gene>
    <name evidence="11" type="ORF">M407DRAFT_24545</name>
</gene>
<dbReference type="EMBL" id="KN823029">
    <property type="protein sequence ID" value="KIO26099.1"/>
    <property type="molecule type" value="Genomic_DNA"/>
</dbReference>
<dbReference type="InterPro" id="IPR036430">
    <property type="entry name" value="RNase_T2-like_sf"/>
</dbReference>
<dbReference type="OrthoDB" id="435754at2759"/>
<keyword evidence="3" id="KW-0540">Nuclease</keyword>
<dbReference type="Gene3D" id="3.90.730.10">
    <property type="entry name" value="Ribonuclease T2-like"/>
    <property type="match status" value="1"/>
</dbReference>
<dbReference type="PANTHER" id="PTHR11240">
    <property type="entry name" value="RIBONUCLEASE T2"/>
    <property type="match status" value="1"/>
</dbReference>
<evidence type="ECO:0000256" key="7">
    <source>
        <dbReference type="ARBA" id="ARBA00023239"/>
    </source>
</evidence>
<dbReference type="InterPro" id="IPR033130">
    <property type="entry name" value="RNase_T2_His_AS_2"/>
</dbReference>
<dbReference type="Pfam" id="PF00445">
    <property type="entry name" value="Ribonuclease_T2"/>
    <property type="match status" value="1"/>
</dbReference>
<dbReference type="HOGENOM" id="CLU_037966_1_0_1"/>
<evidence type="ECO:0000256" key="10">
    <source>
        <dbReference type="SAM" id="SignalP"/>
    </source>
</evidence>
<feature type="signal peptide" evidence="10">
    <location>
        <begin position="1"/>
        <end position="19"/>
    </location>
</feature>
<dbReference type="InterPro" id="IPR018188">
    <property type="entry name" value="RNase_T2_His_AS_1"/>
</dbReference>
<evidence type="ECO:0000313" key="12">
    <source>
        <dbReference type="Proteomes" id="UP000054248"/>
    </source>
</evidence>
<evidence type="ECO:0000313" key="11">
    <source>
        <dbReference type="EMBL" id="KIO26099.1"/>
    </source>
</evidence>
<feature type="active site" evidence="8">
    <location>
        <position position="143"/>
    </location>
</feature>
<evidence type="ECO:0000256" key="1">
    <source>
        <dbReference type="ARBA" id="ARBA00007469"/>
    </source>
</evidence>
<dbReference type="FunFam" id="3.90.730.10:FF:000004">
    <property type="entry name" value="Ribonuclease T2-like"/>
    <property type="match status" value="1"/>
</dbReference>
<dbReference type="GO" id="GO:0003723">
    <property type="term" value="F:RNA binding"/>
    <property type="evidence" value="ECO:0007669"/>
    <property type="project" value="InterPro"/>
</dbReference>
<dbReference type="EC" id="4.6.1.19" evidence="2"/>
<evidence type="ECO:0000256" key="9">
    <source>
        <dbReference type="RuleBase" id="RU004328"/>
    </source>
</evidence>
<keyword evidence="5" id="KW-1015">Disulfide bond</keyword>
<keyword evidence="4" id="KW-0378">Hydrolase</keyword>
<dbReference type="PANTHER" id="PTHR11240:SF22">
    <property type="entry name" value="RIBONUCLEASE T2"/>
    <property type="match status" value="1"/>
</dbReference>
<dbReference type="CDD" id="cd01061">
    <property type="entry name" value="RNase_T2_euk"/>
    <property type="match status" value="1"/>
</dbReference>
<feature type="chain" id="PRO_5002168877" description="ribonuclease T2" evidence="10">
    <location>
        <begin position="20"/>
        <end position="265"/>
    </location>
</feature>
<evidence type="ECO:0000256" key="3">
    <source>
        <dbReference type="ARBA" id="ARBA00022722"/>
    </source>
</evidence>
<evidence type="ECO:0000256" key="8">
    <source>
        <dbReference type="PIRSR" id="PIRSR633697-1"/>
    </source>
</evidence>
<name>A0A0C3QJ34_9AGAM</name>
<comment type="similarity">
    <text evidence="1 9">Belongs to the RNase T2 family.</text>
</comment>
<reference evidence="12" key="2">
    <citation type="submission" date="2015-01" db="EMBL/GenBank/DDBJ databases">
        <title>Evolutionary Origins and Diversification of the Mycorrhizal Mutualists.</title>
        <authorList>
            <consortium name="DOE Joint Genome Institute"/>
            <consortium name="Mycorrhizal Genomics Consortium"/>
            <person name="Kohler A."/>
            <person name="Kuo A."/>
            <person name="Nagy L.G."/>
            <person name="Floudas D."/>
            <person name="Copeland A."/>
            <person name="Barry K.W."/>
            <person name="Cichocki N."/>
            <person name="Veneault-Fourrey C."/>
            <person name="LaButti K."/>
            <person name="Lindquist E.A."/>
            <person name="Lipzen A."/>
            <person name="Lundell T."/>
            <person name="Morin E."/>
            <person name="Murat C."/>
            <person name="Riley R."/>
            <person name="Ohm R."/>
            <person name="Sun H."/>
            <person name="Tunlid A."/>
            <person name="Henrissat B."/>
            <person name="Grigoriev I.V."/>
            <person name="Hibbett D.S."/>
            <person name="Martin F."/>
        </authorList>
    </citation>
    <scope>NUCLEOTIDE SEQUENCE [LARGE SCALE GENOMIC DNA]</scope>
    <source>
        <strain evidence="12">MUT 4182</strain>
    </source>
</reference>
<evidence type="ECO:0000256" key="4">
    <source>
        <dbReference type="ARBA" id="ARBA00022801"/>
    </source>
</evidence>
<dbReference type="Proteomes" id="UP000054248">
    <property type="component" value="Unassembled WGS sequence"/>
</dbReference>
<feature type="active site" evidence="8">
    <location>
        <position position="139"/>
    </location>
</feature>
<dbReference type="GO" id="GO:0033897">
    <property type="term" value="F:ribonuclease T2 activity"/>
    <property type="evidence" value="ECO:0007669"/>
    <property type="project" value="UniProtKB-EC"/>
</dbReference>
<sequence>MIDFTHFLACALLAKASFAFPAPFANVARQAGDTCPASVVSCQNVSGVNSCCVETPGGELLQTQFWDFDPSTGPADSWTVHGLWPDNCDGTFEQDCDPSRNYPSITNVLSDNGKEDLLQWMDEFWVDINGKNEQFWSHEWNKHGTCMSTIAPSCMPEGSKTGLDAASYFQLAADTFKSLPTYEFLASAGIEPDETKTHTLADLTSAIKEAHGFLPALDCKKGALNSISYYFNLKGTVMNGSLVAFDAPKAGSCPKNGIKYLPKTN</sequence>
<reference evidence="11 12" key="1">
    <citation type="submission" date="2014-04" db="EMBL/GenBank/DDBJ databases">
        <authorList>
            <consortium name="DOE Joint Genome Institute"/>
            <person name="Kuo A."/>
            <person name="Girlanda M."/>
            <person name="Perotto S."/>
            <person name="Kohler A."/>
            <person name="Nagy L.G."/>
            <person name="Floudas D."/>
            <person name="Copeland A."/>
            <person name="Barry K.W."/>
            <person name="Cichocki N."/>
            <person name="Veneault-Fourrey C."/>
            <person name="LaButti K."/>
            <person name="Lindquist E.A."/>
            <person name="Lipzen A."/>
            <person name="Lundell T."/>
            <person name="Morin E."/>
            <person name="Murat C."/>
            <person name="Sun H."/>
            <person name="Tunlid A."/>
            <person name="Henrissat B."/>
            <person name="Grigoriev I.V."/>
            <person name="Hibbett D.S."/>
            <person name="Martin F."/>
            <person name="Nordberg H.P."/>
            <person name="Cantor M.N."/>
            <person name="Hua S.X."/>
        </authorList>
    </citation>
    <scope>NUCLEOTIDE SEQUENCE [LARGE SCALE GENOMIC DNA]</scope>
    <source>
        <strain evidence="11 12">MUT 4182</strain>
    </source>
</reference>
<dbReference type="InterPro" id="IPR001568">
    <property type="entry name" value="RNase_T2-like"/>
</dbReference>
<accession>A0A0C3QJ34</accession>
<keyword evidence="12" id="KW-1185">Reference proteome</keyword>
<dbReference type="GO" id="GO:0016787">
    <property type="term" value="F:hydrolase activity"/>
    <property type="evidence" value="ECO:0007669"/>
    <property type="project" value="UniProtKB-KW"/>
</dbReference>